<name>A0A133U471_9EURY</name>
<dbReference type="Gene3D" id="3.20.20.70">
    <property type="entry name" value="Aldolase class I"/>
    <property type="match status" value="1"/>
</dbReference>
<evidence type="ECO:0000256" key="7">
    <source>
        <dbReference type="ARBA" id="ARBA00023141"/>
    </source>
</evidence>
<accession>A0A133U471</accession>
<dbReference type="Pfam" id="PF00697">
    <property type="entry name" value="PRAI"/>
    <property type="match status" value="1"/>
</dbReference>
<evidence type="ECO:0000256" key="6">
    <source>
        <dbReference type="ARBA" id="ARBA00022822"/>
    </source>
</evidence>
<dbReference type="EC" id="5.3.1.24" evidence="4"/>
<dbReference type="SUPFAM" id="SSF51366">
    <property type="entry name" value="Ribulose-phoshate binding barrel"/>
    <property type="match status" value="1"/>
</dbReference>
<keyword evidence="5" id="KW-0028">Amino-acid biosynthesis</keyword>
<evidence type="ECO:0000313" key="11">
    <source>
        <dbReference type="Proteomes" id="UP000070163"/>
    </source>
</evidence>
<dbReference type="InterPro" id="IPR001240">
    <property type="entry name" value="PRAI_dom"/>
</dbReference>
<evidence type="ECO:0000313" key="10">
    <source>
        <dbReference type="EMBL" id="KXA88992.1"/>
    </source>
</evidence>
<sequence length="123" mass="12940">MVRIKLCGHTTPDDAKLASKLGADMIGVIVGVSVSTPREVSLVQARKILDSISGAAETVAVTMPESFEEGKDLAAKLDVDYLQIHSSLPASELGRIKEGTGKKIIGVSKVTRGSLGSHELISR</sequence>
<feature type="non-terminal residue" evidence="10">
    <location>
        <position position="123"/>
    </location>
</feature>
<comment type="similarity">
    <text evidence="3">Belongs to the TrpF family.</text>
</comment>
<protein>
    <recommendedName>
        <fullName evidence="4">phosphoribosylanthranilate isomerase</fullName>
        <ecNumber evidence="4">5.3.1.24</ecNumber>
    </recommendedName>
</protein>
<comment type="pathway">
    <text evidence="2">Amino-acid biosynthesis; L-tryptophan biosynthesis; L-tryptophan from chorismate: step 3/5.</text>
</comment>
<evidence type="ECO:0000256" key="8">
    <source>
        <dbReference type="ARBA" id="ARBA00023235"/>
    </source>
</evidence>
<dbReference type="InterPro" id="IPR011060">
    <property type="entry name" value="RibuloseP-bd_barrel"/>
</dbReference>
<evidence type="ECO:0000256" key="2">
    <source>
        <dbReference type="ARBA" id="ARBA00004664"/>
    </source>
</evidence>
<dbReference type="PANTHER" id="PTHR42894:SF1">
    <property type="entry name" value="N-(5'-PHOSPHORIBOSYL)ANTHRANILATE ISOMERASE"/>
    <property type="match status" value="1"/>
</dbReference>
<evidence type="ECO:0000256" key="5">
    <source>
        <dbReference type="ARBA" id="ARBA00022605"/>
    </source>
</evidence>
<evidence type="ECO:0000256" key="3">
    <source>
        <dbReference type="ARBA" id="ARBA00007571"/>
    </source>
</evidence>
<evidence type="ECO:0000256" key="4">
    <source>
        <dbReference type="ARBA" id="ARBA00012572"/>
    </source>
</evidence>
<dbReference type="InterPro" id="IPR044643">
    <property type="entry name" value="TrpF_fam"/>
</dbReference>
<keyword evidence="8" id="KW-0413">Isomerase</keyword>
<dbReference type="PANTHER" id="PTHR42894">
    <property type="entry name" value="N-(5'-PHOSPHORIBOSYL)ANTHRANILATE ISOMERASE"/>
    <property type="match status" value="1"/>
</dbReference>
<feature type="domain" description="N-(5'phosphoribosyl) anthranilate isomerase (PRAI)" evidence="9">
    <location>
        <begin position="5"/>
        <end position="98"/>
    </location>
</feature>
<dbReference type="EMBL" id="LHXJ01000106">
    <property type="protein sequence ID" value="KXA88992.1"/>
    <property type="molecule type" value="Genomic_DNA"/>
</dbReference>
<dbReference type="GO" id="GO:0000162">
    <property type="term" value="P:L-tryptophan biosynthetic process"/>
    <property type="evidence" value="ECO:0007669"/>
    <property type="project" value="UniProtKB-UniPathway"/>
</dbReference>
<gene>
    <name evidence="10" type="ORF">AKJ57_05990</name>
</gene>
<comment type="catalytic activity">
    <reaction evidence="1">
        <text>N-(5-phospho-beta-D-ribosyl)anthranilate = 1-(2-carboxyphenylamino)-1-deoxy-D-ribulose 5-phosphate</text>
        <dbReference type="Rhea" id="RHEA:21540"/>
        <dbReference type="ChEBI" id="CHEBI:18277"/>
        <dbReference type="ChEBI" id="CHEBI:58613"/>
        <dbReference type="EC" id="5.3.1.24"/>
    </reaction>
</comment>
<dbReference type="Proteomes" id="UP000070163">
    <property type="component" value="Unassembled WGS sequence"/>
</dbReference>
<dbReference type="UniPathway" id="UPA00035">
    <property type="reaction ID" value="UER00042"/>
</dbReference>
<reference evidence="10 11" key="1">
    <citation type="journal article" date="2016" name="Sci. Rep.">
        <title>Metabolic traits of an uncultured archaeal lineage -MSBL1- from brine pools of the Red Sea.</title>
        <authorList>
            <person name="Mwirichia R."/>
            <person name="Alam I."/>
            <person name="Rashid M."/>
            <person name="Vinu M."/>
            <person name="Ba-Alawi W."/>
            <person name="Anthony Kamau A."/>
            <person name="Kamanda Ngugi D."/>
            <person name="Goker M."/>
            <person name="Klenk H.P."/>
            <person name="Bajic V."/>
            <person name="Stingl U."/>
        </authorList>
    </citation>
    <scope>NUCLEOTIDE SEQUENCE [LARGE SCALE GENOMIC DNA]</scope>
    <source>
        <strain evidence="10">SCGC-AAA259A05</strain>
    </source>
</reference>
<evidence type="ECO:0000256" key="1">
    <source>
        <dbReference type="ARBA" id="ARBA00001164"/>
    </source>
</evidence>
<proteinExistence type="inferred from homology"/>
<keyword evidence="11" id="KW-1185">Reference proteome</keyword>
<comment type="caution">
    <text evidence="10">The sequence shown here is derived from an EMBL/GenBank/DDBJ whole genome shotgun (WGS) entry which is preliminary data.</text>
</comment>
<keyword evidence="6" id="KW-0822">Tryptophan biosynthesis</keyword>
<organism evidence="10 11">
    <name type="scientific">candidate division MSBL1 archaeon SCGC-AAA259A05</name>
    <dbReference type="NCBI Taxonomy" id="1698259"/>
    <lineage>
        <taxon>Archaea</taxon>
        <taxon>Methanobacteriati</taxon>
        <taxon>Methanobacteriota</taxon>
        <taxon>candidate division MSBL1</taxon>
    </lineage>
</organism>
<dbReference type="InterPro" id="IPR013785">
    <property type="entry name" value="Aldolase_TIM"/>
</dbReference>
<dbReference type="AlphaFoldDB" id="A0A133U471"/>
<keyword evidence="7" id="KW-0057">Aromatic amino acid biosynthesis</keyword>
<dbReference type="GO" id="GO:0004640">
    <property type="term" value="F:phosphoribosylanthranilate isomerase activity"/>
    <property type="evidence" value="ECO:0007669"/>
    <property type="project" value="UniProtKB-EC"/>
</dbReference>
<evidence type="ECO:0000259" key="9">
    <source>
        <dbReference type="Pfam" id="PF00697"/>
    </source>
</evidence>